<dbReference type="KEGG" id="melm:C7H73_07165"/>
<dbReference type="GO" id="GO:0015190">
    <property type="term" value="F:L-leucine transmembrane transporter activity"/>
    <property type="evidence" value="ECO:0007669"/>
    <property type="project" value="TreeGrafter"/>
</dbReference>
<gene>
    <name evidence="9" type="ORF">C7H73_07165</name>
</gene>
<feature type="region of interest" description="Disordered" evidence="7">
    <location>
        <begin position="1"/>
        <end position="88"/>
    </location>
</feature>
<feature type="transmembrane region" description="Helical" evidence="8">
    <location>
        <begin position="135"/>
        <end position="158"/>
    </location>
</feature>
<name>A0A2P1NK81_9BURK</name>
<dbReference type="GO" id="GO:0015820">
    <property type="term" value="P:L-leucine transport"/>
    <property type="evidence" value="ECO:0007669"/>
    <property type="project" value="TreeGrafter"/>
</dbReference>
<evidence type="ECO:0000256" key="6">
    <source>
        <dbReference type="ARBA" id="ARBA00023136"/>
    </source>
</evidence>
<comment type="subcellular location">
    <subcellularLocation>
        <location evidence="1">Cell membrane</location>
        <topology evidence="1">Multi-pass membrane protein</topology>
    </subcellularLocation>
</comment>
<evidence type="ECO:0000256" key="1">
    <source>
        <dbReference type="ARBA" id="ARBA00004651"/>
    </source>
</evidence>
<dbReference type="PANTHER" id="PTHR30086">
    <property type="entry name" value="ARGININE EXPORTER PROTEIN ARGO"/>
    <property type="match status" value="1"/>
</dbReference>
<dbReference type="EMBL" id="CP027792">
    <property type="protein sequence ID" value="AVP57469.1"/>
    <property type="molecule type" value="Genomic_DNA"/>
</dbReference>
<evidence type="ECO:0000256" key="2">
    <source>
        <dbReference type="ARBA" id="ARBA00007928"/>
    </source>
</evidence>
<keyword evidence="5 8" id="KW-1133">Transmembrane helix</keyword>
<organism evidence="9 10">
    <name type="scientific">Pulveribacter suum</name>
    <dbReference type="NCBI Taxonomy" id="2116657"/>
    <lineage>
        <taxon>Bacteria</taxon>
        <taxon>Pseudomonadati</taxon>
        <taxon>Pseudomonadota</taxon>
        <taxon>Betaproteobacteria</taxon>
        <taxon>Burkholderiales</taxon>
        <taxon>Comamonadaceae</taxon>
        <taxon>Pulveribacter</taxon>
    </lineage>
</organism>
<evidence type="ECO:0008006" key="11">
    <source>
        <dbReference type="Google" id="ProtNLM"/>
    </source>
</evidence>
<reference evidence="10" key="1">
    <citation type="submission" date="2018-03" db="EMBL/GenBank/DDBJ databases">
        <title>Genome sequencing of Melaminivora sp. strain SC2-7.</title>
        <authorList>
            <person name="Kim S.-J."/>
            <person name="Heo J."/>
            <person name="Ahn J.-H."/>
            <person name="Kwon S.-W."/>
        </authorList>
    </citation>
    <scope>NUCLEOTIDE SEQUENCE [LARGE SCALE GENOMIC DNA]</scope>
    <source>
        <strain evidence="10">SC2-7</strain>
    </source>
</reference>
<dbReference type="Pfam" id="PF01810">
    <property type="entry name" value="LysE"/>
    <property type="match status" value="1"/>
</dbReference>
<proteinExistence type="inferred from homology"/>
<dbReference type="GO" id="GO:0005886">
    <property type="term" value="C:plasma membrane"/>
    <property type="evidence" value="ECO:0007669"/>
    <property type="project" value="UniProtKB-SubCell"/>
</dbReference>
<sequence>MHGQPGAGARRRDGDLHLHPQLPQSPGQEHQRVPGLGRAGCHRLAPGPAAHQGGVPGRDGRDRCRQGQRLSLHELRPDRGIRRSRQGSAGRRRCVTGLDLGLVALYATSVVSLLVTPGPVTLLVLRAGLAGGMRHAFLTICGSNAASLILIGISALLIKGLLVVDERVFALVRLLGCLYIAWIALAMVRDARGAAPAGATAQTPARAGFVRGFTLAISNPKDIVFFASFLPQFIAVLPTPDQSIGLLTGLWIVLDFATLGLLAFAVRRVVSPARERRLLLASAVLLLLIGLGGFGHAAYELLAGG</sequence>
<feature type="compositionally biased region" description="Basic and acidic residues" evidence="7">
    <location>
        <begin position="58"/>
        <end position="81"/>
    </location>
</feature>
<dbReference type="Proteomes" id="UP000241829">
    <property type="component" value="Chromosome"/>
</dbReference>
<evidence type="ECO:0000313" key="9">
    <source>
        <dbReference type="EMBL" id="AVP57469.1"/>
    </source>
</evidence>
<evidence type="ECO:0000256" key="3">
    <source>
        <dbReference type="ARBA" id="ARBA00022475"/>
    </source>
</evidence>
<evidence type="ECO:0000313" key="10">
    <source>
        <dbReference type="Proteomes" id="UP000241829"/>
    </source>
</evidence>
<keyword evidence="4 8" id="KW-0812">Transmembrane</keyword>
<evidence type="ECO:0000256" key="5">
    <source>
        <dbReference type="ARBA" id="ARBA00022989"/>
    </source>
</evidence>
<evidence type="ECO:0000256" key="4">
    <source>
        <dbReference type="ARBA" id="ARBA00022692"/>
    </source>
</evidence>
<accession>A0A2P1NK81</accession>
<evidence type="ECO:0000256" key="7">
    <source>
        <dbReference type="SAM" id="MobiDB-lite"/>
    </source>
</evidence>
<feature type="transmembrane region" description="Helical" evidence="8">
    <location>
        <begin position="278"/>
        <end position="299"/>
    </location>
</feature>
<keyword evidence="10" id="KW-1185">Reference proteome</keyword>
<evidence type="ECO:0000256" key="8">
    <source>
        <dbReference type="SAM" id="Phobius"/>
    </source>
</evidence>
<feature type="transmembrane region" description="Helical" evidence="8">
    <location>
        <begin position="170"/>
        <end position="188"/>
    </location>
</feature>
<protein>
    <recommendedName>
        <fullName evidence="11">LysE family translocator</fullName>
    </recommendedName>
</protein>
<comment type="similarity">
    <text evidence="2">Belongs to the Rht family.</text>
</comment>
<keyword evidence="6 8" id="KW-0472">Membrane</keyword>
<dbReference type="InterPro" id="IPR001123">
    <property type="entry name" value="LeuE-type"/>
</dbReference>
<feature type="transmembrane region" description="Helical" evidence="8">
    <location>
        <begin position="244"/>
        <end position="266"/>
    </location>
</feature>
<dbReference type="PANTHER" id="PTHR30086:SF15">
    <property type="entry name" value="LEUCINE EFFLUX PROTEIN"/>
    <property type="match status" value="1"/>
</dbReference>
<keyword evidence="3" id="KW-1003">Cell membrane</keyword>
<feature type="transmembrane region" description="Helical" evidence="8">
    <location>
        <begin position="94"/>
        <end position="115"/>
    </location>
</feature>
<dbReference type="AlphaFoldDB" id="A0A2P1NK81"/>